<evidence type="ECO:0000313" key="2">
    <source>
        <dbReference type="EMBL" id="PWJ41018.1"/>
    </source>
</evidence>
<keyword evidence="2" id="KW-0808">Transferase</keyword>
<dbReference type="Proteomes" id="UP000245535">
    <property type="component" value="Unassembled WGS sequence"/>
</dbReference>
<protein>
    <submittedName>
        <fullName evidence="2">RimJ/RimL family protein N-acetyltransferase</fullName>
    </submittedName>
</protein>
<keyword evidence="3" id="KW-1185">Reference proteome</keyword>
<dbReference type="GO" id="GO:0005737">
    <property type="term" value="C:cytoplasm"/>
    <property type="evidence" value="ECO:0007669"/>
    <property type="project" value="TreeGrafter"/>
</dbReference>
<feature type="domain" description="N-acetyltransferase" evidence="1">
    <location>
        <begin position="7"/>
        <end position="178"/>
    </location>
</feature>
<sequence length="178" mass="20782">MIRGENINLRHIRPDEIELFIQNTNDLDIRGNHLNGMLKNPAQIRKGFMETGFATEDWSVFLIVDKFDKPLGGISYFTVGPYAPIREFGYSLWDKEQRGKGYMTEAVKMLSDYLFLNSTLNRIEIKMSVENRPSEKVAINAGFTKEGISREVIFNNGKYDDLFNYALLRKEWLEMRKR</sequence>
<evidence type="ECO:0000313" key="3">
    <source>
        <dbReference type="Proteomes" id="UP000245535"/>
    </source>
</evidence>
<dbReference type="Pfam" id="PF13302">
    <property type="entry name" value="Acetyltransf_3"/>
    <property type="match status" value="1"/>
</dbReference>
<dbReference type="OrthoDB" id="9788916at2"/>
<dbReference type="PANTHER" id="PTHR43441">
    <property type="entry name" value="RIBOSOMAL-PROTEIN-SERINE ACETYLTRANSFERASE"/>
    <property type="match status" value="1"/>
</dbReference>
<accession>A0A315Z8N5</accession>
<dbReference type="EMBL" id="QGDO01000004">
    <property type="protein sequence ID" value="PWJ41018.1"/>
    <property type="molecule type" value="Genomic_DNA"/>
</dbReference>
<dbReference type="RefSeq" id="WP_109619988.1">
    <property type="nucleotide sequence ID" value="NZ_QGDO01000004.1"/>
</dbReference>
<dbReference type="InterPro" id="IPR016181">
    <property type="entry name" value="Acyl_CoA_acyltransferase"/>
</dbReference>
<reference evidence="2 3" key="1">
    <citation type="submission" date="2018-03" db="EMBL/GenBank/DDBJ databases">
        <title>Genomic Encyclopedia of Archaeal and Bacterial Type Strains, Phase II (KMG-II): from individual species to whole genera.</title>
        <authorList>
            <person name="Goeker M."/>
        </authorList>
    </citation>
    <scope>NUCLEOTIDE SEQUENCE [LARGE SCALE GENOMIC DNA]</scope>
    <source>
        <strain evidence="2 3">DSM 28229</strain>
    </source>
</reference>
<dbReference type="SUPFAM" id="SSF55729">
    <property type="entry name" value="Acyl-CoA N-acyltransferases (Nat)"/>
    <property type="match status" value="1"/>
</dbReference>
<evidence type="ECO:0000259" key="1">
    <source>
        <dbReference type="PROSITE" id="PS51186"/>
    </source>
</evidence>
<proteinExistence type="predicted"/>
<dbReference type="Gene3D" id="3.40.630.30">
    <property type="match status" value="1"/>
</dbReference>
<dbReference type="InterPro" id="IPR051908">
    <property type="entry name" value="Ribosomal_N-acetyltransferase"/>
</dbReference>
<name>A0A315Z8N5_SEDFL</name>
<dbReference type="PANTHER" id="PTHR43441:SF2">
    <property type="entry name" value="FAMILY ACETYLTRANSFERASE, PUTATIVE (AFU_ORTHOLOGUE AFUA_7G00850)-RELATED"/>
    <property type="match status" value="1"/>
</dbReference>
<dbReference type="GO" id="GO:1990189">
    <property type="term" value="F:protein N-terminal-serine acetyltransferase activity"/>
    <property type="evidence" value="ECO:0007669"/>
    <property type="project" value="TreeGrafter"/>
</dbReference>
<dbReference type="GO" id="GO:0008999">
    <property type="term" value="F:protein-N-terminal-alanine acetyltransferase activity"/>
    <property type="evidence" value="ECO:0007669"/>
    <property type="project" value="TreeGrafter"/>
</dbReference>
<organism evidence="2 3">
    <name type="scientific">Sediminitomix flava</name>
    <dbReference type="NCBI Taxonomy" id="379075"/>
    <lineage>
        <taxon>Bacteria</taxon>
        <taxon>Pseudomonadati</taxon>
        <taxon>Bacteroidota</taxon>
        <taxon>Cytophagia</taxon>
        <taxon>Cytophagales</taxon>
        <taxon>Flammeovirgaceae</taxon>
        <taxon>Sediminitomix</taxon>
    </lineage>
</organism>
<dbReference type="PROSITE" id="PS51186">
    <property type="entry name" value="GNAT"/>
    <property type="match status" value="1"/>
</dbReference>
<gene>
    <name evidence="2" type="ORF">BC781_104285</name>
</gene>
<dbReference type="InterPro" id="IPR000182">
    <property type="entry name" value="GNAT_dom"/>
</dbReference>
<dbReference type="AlphaFoldDB" id="A0A315Z8N5"/>
<comment type="caution">
    <text evidence="2">The sequence shown here is derived from an EMBL/GenBank/DDBJ whole genome shotgun (WGS) entry which is preliminary data.</text>
</comment>